<dbReference type="GO" id="GO:0005737">
    <property type="term" value="C:cytoplasm"/>
    <property type="evidence" value="ECO:0007669"/>
    <property type="project" value="UniProtKB-SubCell"/>
</dbReference>
<dbReference type="GO" id="GO:0004017">
    <property type="term" value="F:AMP kinase activity"/>
    <property type="evidence" value="ECO:0007669"/>
    <property type="project" value="UniProtKB-UniRule"/>
</dbReference>
<dbReference type="PROSITE" id="PS00113">
    <property type="entry name" value="ADENYLATE_KINASE"/>
    <property type="match status" value="1"/>
</dbReference>
<feature type="region of interest" description="LID" evidence="8">
    <location>
        <begin position="126"/>
        <end position="163"/>
    </location>
</feature>
<dbReference type="InterPro" id="IPR000850">
    <property type="entry name" value="Adenylat/UMP-CMP_kin"/>
</dbReference>
<dbReference type="AlphaFoldDB" id="A0A401UN13"/>
<dbReference type="OrthoDB" id="9805030at2"/>
<comment type="catalytic activity">
    <reaction evidence="8 10">
        <text>AMP + ATP = 2 ADP</text>
        <dbReference type="Rhea" id="RHEA:12973"/>
        <dbReference type="ChEBI" id="CHEBI:30616"/>
        <dbReference type="ChEBI" id="CHEBI:456215"/>
        <dbReference type="ChEBI" id="CHEBI:456216"/>
        <dbReference type="EC" id="2.7.4.3"/>
    </reaction>
</comment>
<evidence type="ECO:0000256" key="6">
    <source>
        <dbReference type="ARBA" id="ARBA00022833"/>
    </source>
</evidence>
<sequence length="214" mass="24088">MRMILLGAPGAGKGTQANLICEKYNIPHLSTGDIFRMNISTCTPLGVQAKKYIDKGQLVPDDLTIQVVEDRLVREDCKDGFLLDGFPRTVFQAEELAKFLQSINNTLDVVLLIDVPTGFILERNIGRRICSSCGSSYHIKFNPPEELGICDFCSGKLIQRNDDNEETVKERLNVYTTQTHPLIDYYKTNHFLSTVDGRDDILTVSKNIFLILDN</sequence>
<feature type="binding site" evidence="8">
    <location>
        <position position="92"/>
    </location>
    <ligand>
        <name>AMP</name>
        <dbReference type="ChEBI" id="CHEBI:456215"/>
    </ligand>
</feature>
<dbReference type="HAMAP" id="MF_00235">
    <property type="entry name" value="Adenylate_kinase_Adk"/>
    <property type="match status" value="1"/>
</dbReference>
<keyword evidence="7 8" id="KW-0067">ATP-binding</keyword>
<comment type="function">
    <text evidence="8">Catalyzes the reversible transfer of the terminal phosphate group between ATP and AMP. Plays an important role in cellular energy homeostasis and in adenine nucleotide metabolism.</text>
</comment>
<accession>A0A401UN13</accession>
<feature type="binding site" evidence="8">
    <location>
        <position position="199"/>
    </location>
    <ligand>
        <name>ATP</name>
        <dbReference type="ChEBI" id="CHEBI:30616"/>
    </ligand>
</feature>
<feature type="binding site" evidence="8">
    <location>
        <begin position="57"/>
        <end position="59"/>
    </location>
    <ligand>
        <name>AMP</name>
        <dbReference type="ChEBI" id="CHEBI:456215"/>
    </ligand>
</feature>
<dbReference type="NCBIfam" id="NF011100">
    <property type="entry name" value="PRK14527.1"/>
    <property type="match status" value="1"/>
</dbReference>
<evidence type="ECO:0000259" key="11">
    <source>
        <dbReference type="Pfam" id="PF05191"/>
    </source>
</evidence>
<feature type="binding site" evidence="8">
    <location>
        <position position="31"/>
    </location>
    <ligand>
        <name>AMP</name>
        <dbReference type="ChEBI" id="CHEBI:456215"/>
    </ligand>
</feature>
<dbReference type="InterPro" id="IPR033690">
    <property type="entry name" value="Adenylat_kinase_CS"/>
</dbReference>
<dbReference type="GO" id="GO:0008270">
    <property type="term" value="F:zinc ion binding"/>
    <property type="evidence" value="ECO:0007669"/>
    <property type="project" value="UniProtKB-UniRule"/>
</dbReference>
<feature type="binding site" evidence="8">
    <location>
        <position position="171"/>
    </location>
    <ligand>
        <name>AMP</name>
        <dbReference type="ChEBI" id="CHEBI:456215"/>
    </ligand>
</feature>
<dbReference type="UniPathway" id="UPA00588">
    <property type="reaction ID" value="UER00649"/>
</dbReference>
<feature type="binding site" evidence="8">
    <location>
        <begin position="10"/>
        <end position="15"/>
    </location>
    <ligand>
        <name>ATP</name>
        <dbReference type="ChEBI" id="CHEBI:30616"/>
    </ligand>
</feature>
<protein>
    <recommendedName>
        <fullName evidence="8 10">Adenylate kinase</fullName>
        <shortName evidence="8">AK</shortName>
        <ecNumber evidence="8 10">2.7.4.3</ecNumber>
    </recommendedName>
    <alternativeName>
        <fullName evidence="8">ATP-AMP transphosphorylase</fullName>
    </alternativeName>
    <alternativeName>
        <fullName evidence="8">ATP:AMP phosphotransferase</fullName>
    </alternativeName>
    <alternativeName>
        <fullName evidence="8">Adenylate monophosphate kinase</fullName>
    </alternativeName>
</protein>
<keyword evidence="6 8" id="KW-0862">Zinc</keyword>
<keyword evidence="3 8" id="KW-0545">Nucleotide biosynthesis</keyword>
<feature type="binding site" evidence="8">
    <location>
        <position position="36"/>
    </location>
    <ligand>
        <name>AMP</name>
        <dbReference type="ChEBI" id="CHEBI:456215"/>
    </ligand>
</feature>
<evidence type="ECO:0000256" key="3">
    <source>
        <dbReference type="ARBA" id="ARBA00022727"/>
    </source>
</evidence>
<dbReference type="PANTHER" id="PTHR23359">
    <property type="entry name" value="NUCLEOTIDE KINASE"/>
    <property type="match status" value="1"/>
</dbReference>
<dbReference type="RefSeq" id="WP_125002249.1">
    <property type="nucleotide sequence ID" value="NZ_BHYK01000013.1"/>
</dbReference>
<evidence type="ECO:0000256" key="7">
    <source>
        <dbReference type="ARBA" id="ARBA00022840"/>
    </source>
</evidence>
<feature type="binding site" evidence="8">
    <location>
        <begin position="85"/>
        <end position="88"/>
    </location>
    <ligand>
        <name>AMP</name>
        <dbReference type="ChEBI" id="CHEBI:456215"/>
    </ligand>
</feature>
<feature type="binding site" evidence="8">
    <location>
        <position position="130"/>
    </location>
    <ligand>
        <name>Zn(2+)</name>
        <dbReference type="ChEBI" id="CHEBI:29105"/>
        <note>structural</note>
    </ligand>
</feature>
<organism evidence="12 13">
    <name type="scientific">Clostridium tagluense</name>
    <dbReference type="NCBI Taxonomy" id="360422"/>
    <lineage>
        <taxon>Bacteria</taxon>
        <taxon>Bacillati</taxon>
        <taxon>Bacillota</taxon>
        <taxon>Clostridia</taxon>
        <taxon>Eubacteriales</taxon>
        <taxon>Clostridiaceae</taxon>
        <taxon>Clostridium</taxon>
    </lineage>
</organism>
<dbReference type="NCBIfam" id="NF001381">
    <property type="entry name" value="PRK00279.1-3"/>
    <property type="match status" value="1"/>
</dbReference>
<comment type="caution">
    <text evidence="12">The sequence shown here is derived from an EMBL/GenBank/DDBJ whole genome shotgun (WGS) entry which is preliminary data.</text>
</comment>
<keyword evidence="5 8" id="KW-0418">Kinase</keyword>
<evidence type="ECO:0000256" key="4">
    <source>
        <dbReference type="ARBA" id="ARBA00022741"/>
    </source>
</evidence>
<dbReference type="EMBL" id="BHYK01000013">
    <property type="protein sequence ID" value="GCD10917.1"/>
    <property type="molecule type" value="Genomic_DNA"/>
</dbReference>
<dbReference type="PRINTS" id="PR00094">
    <property type="entry name" value="ADENYLTKNASE"/>
</dbReference>
<comment type="domain">
    <text evidence="8">Consists of three domains, a large central CORE domain and two small peripheral domains, NMPbind and LID, which undergo movements during catalysis. The LID domain closes over the site of phosphoryl transfer upon ATP binding. Assembling and dissambling the active center during each catalytic cycle provides an effective means to prevent ATP hydrolysis. Some bacteria have evolved a zinc-coordinating structure that stabilizes the LID domain.</text>
</comment>
<gene>
    <name evidence="12" type="primary">adk_1</name>
    <name evidence="8" type="synonym">adk</name>
    <name evidence="12" type="ORF">Ctaglu_25400</name>
</gene>
<keyword evidence="8" id="KW-0963">Cytoplasm</keyword>
<dbReference type="SUPFAM" id="SSF52540">
    <property type="entry name" value="P-loop containing nucleoside triphosphate hydrolases"/>
    <property type="match status" value="1"/>
</dbReference>
<dbReference type="CDD" id="cd01428">
    <property type="entry name" value="ADK"/>
    <property type="match status" value="1"/>
</dbReference>
<dbReference type="InterPro" id="IPR007862">
    <property type="entry name" value="Adenylate_kinase_lid-dom"/>
</dbReference>
<dbReference type="Pfam" id="PF05191">
    <property type="entry name" value="ADK_lid"/>
    <property type="match status" value="1"/>
</dbReference>
<feature type="region of interest" description="NMP" evidence="8">
    <location>
        <begin position="30"/>
        <end position="59"/>
    </location>
</feature>
<keyword evidence="4 8" id="KW-0547">Nucleotide-binding</keyword>
<dbReference type="EC" id="2.7.4.3" evidence="8 10"/>
<dbReference type="Gene3D" id="3.40.50.300">
    <property type="entry name" value="P-loop containing nucleotide triphosphate hydrolases"/>
    <property type="match status" value="1"/>
</dbReference>
<feature type="binding site" evidence="8">
    <location>
        <position position="127"/>
    </location>
    <ligand>
        <name>ATP</name>
        <dbReference type="ChEBI" id="CHEBI:30616"/>
    </ligand>
</feature>
<dbReference type="Proteomes" id="UP000287872">
    <property type="component" value="Unassembled WGS sequence"/>
</dbReference>
<dbReference type="NCBIfam" id="TIGR01351">
    <property type="entry name" value="adk"/>
    <property type="match status" value="1"/>
</dbReference>
<evidence type="ECO:0000256" key="1">
    <source>
        <dbReference type="ARBA" id="ARBA00022679"/>
    </source>
</evidence>
<evidence type="ECO:0000256" key="10">
    <source>
        <dbReference type="RuleBase" id="RU003331"/>
    </source>
</evidence>
<keyword evidence="2 8" id="KW-0479">Metal-binding</keyword>
<evidence type="ECO:0000313" key="12">
    <source>
        <dbReference type="EMBL" id="GCD10917.1"/>
    </source>
</evidence>
<feature type="binding site" evidence="8">
    <location>
        <position position="150"/>
    </location>
    <ligand>
        <name>Zn(2+)</name>
        <dbReference type="ChEBI" id="CHEBI:29105"/>
        <note>structural</note>
    </ligand>
</feature>
<comment type="subunit">
    <text evidence="8 10">Monomer.</text>
</comment>
<dbReference type="InterPro" id="IPR027417">
    <property type="entry name" value="P-loop_NTPase"/>
</dbReference>
<keyword evidence="13" id="KW-1185">Reference proteome</keyword>
<feature type="binding site" evidence="8">
    <location>
        <begin position="136"/>
        <end position="137"/>
    </location>
    <ligand>
        <name>ATP</name>
        <dbReference type="ChEBI" id="CHEBI:30616"/>
    </ligand>
</feature>
<dbReference type="NCBIfam" id="NF001380">
    <property type="entry name" value="PRK00279.1-2"/>
    <property type="match status" value="1"/>
</dbReference>
<comment type="similarity">
    <text evidence="8 9">Belongs to the adenylate kinase family.</text>
</comment>
<reference evidence="12 13" key="1">
    <citation type="submission" date="2018-11" db="EMBL/GenBank/DDBJ databases">
        <title>Genome sequencing and assembly of Clostridium tagluense strain A121.</title>
        <authorList>
            <person name="Murakami T."/>
            <person name="Segawa T."/>
            <person name="Shcherbakova V.A."/>
            <person name="Mori H."/>
            <person name="Yoshimura Y."/>
        </authorList>
    </citation>
    <scope>NUCLEOTIDE SEQUENCE [LARGE SCALE GENOMIC DNA]</scope>
    <source>
        <strain evidence="12 13">A121</strain>
    </source>
</reference>
<evidence type="ECO:0000313" key="13">
    <source>
        <dbReference type="Proteomes" id="UP000287872"/>
    </source>
</evidence>
<evidence type="ECO:0000256" key="8">
    <source>
        <dbReference type="HAMAP-Rule" id="MF_00235"/>
    </source>
</evidence>
<evidence type="ECO:0000256" key="9">
    <source>
        <dbReference type="RuleBase" id="RU003330"/>
    </source>
</evidence>
<name>A0A401UN13_9CLOT</name>
<dbReference type="GO" id="GO:0044209">
    <property type="term" value="P:AMP salvage"/>
    <property type="evidence" value="ECO:0007669"/>
    <property type="project" value="UniProtKB-UniRule"/>
</dbReference>
<evidence type="ECO:0000256" key="2">
    <source>
        <dbReference type="ARBA" id="ARBA00022723"/>
    </source>
</evidence>
<feature type="binding site" evidence="8">
    <location>
        <position position="153"/>
    </location>
    <ligand>
        <name>Zn(2+)</name>
        <dbReference type="ChEBI" id="CHEBI:29105"/>
        <note>structural</note>
    </ligand>
</feature>
<comment type="subcellular location">
    <subcellularLocation>
        <location evidence="8 10">Cytoplasm</location>
    </subcellularLocation>
</comment>
<dbReference type="Pfam" id="PF00406">
    <property type="entry name" value="ADK"/>
    <property type="match status" value="1"/>
</dbReference>
<evidence type="ECO:0000256" key="5">
    <source>
        <dbReference type="ARBA" id="ARBA00022777"/>
    </source>
</evidence>
<feature type="binding site" evidence="8">
    <location>
        <position position="160"/>
    </location>
    <ligand>
        <name>AMP</name>
        <dbReference type="ChEBI" id="CHEBI:456215"/>
    </ligand>
</feature>
<dbReference type="FunFam" id="3.40.50.300:FF:000106">
    <property type="entry name" value="Adenylate kinase mitochondrial"/>
    <property type="match status" value="1"/>
</dbReference>
<comment type="pathway">
    <text evidence="8">Purine metabolism; AMP biosynthesis via salvage pathway; AMP from ADP: step 1/1.</text>
</comment>
<feature type="binding site" evidence="8">
    <location>
        <position position="133"/>
    </location>
    <ligand>
        <name>Zn(2+)</name>
        <dbReference type="ChEBI" id="CHEBI:29105"/>
        <note>structural</note>
    </ligand>
</feature>
<keyword evidence="1 8" id="KW-0808">Transferase</keyword>
<dbReference type="InterPro" id="IPR006259">
    <property type="entry name" value="Adenyl_kin_sub"/>
</dbReference>
<dbReference type="GO" id="GO:0005524">
    <property type="term" value="F:ATP binding"/>
    <property type="evidence" value="ECO:0007669"/>
    <property type="project" value="UniProtKB-UniRule"/>
</dbReference>
<proteinExistence type="inferred from homology"/>
<feature type="domain" description="Adenylate kinase active site lid" evidence="11">
    <location>
        <begin position="127"/>
        <end position="162"/>
    </location>
</feature>